<sequence>MGPNWRQIYVLTIILRFIFGLSNSYIHPDEHFQNFEVLASKFFGFSTTIPWEFSQLPSRSFGPLYIVYGPVLWFLSYFNVNITPLGIWYLIRVEFIVISWLVVDMCLYRILPTKPERIKSVFFTSTSYVTLIYQSHCFSNSIETPLVMVCLMLINDLRFDLEVRKSGKCDYERLFYLGIIVACGIFNRITFACYFIIPSFYVFKYIWKYKIGTLVGFLGFILPTIGFIAIDTYEFTGKLDVDNLIMTPWNNLVYNSKLDNLSQHGIHPYYTHLIINLPQILGPSILLLAYKFKNTYYRTTPFLTLVSGIIFMSLVPHQELRFLVPLLPVATCCFDFNSLPSNQQQNDKIKKKLFNKPEAVLSSFSQLGNYILWAWYIFNFLMCILMGIFHQGGVVPTLDHLRTIPTSKQIWWRTYSPPTWLLGDKTVKMVTVDKLIDYDNLIIDAMGSDNEVINDLLTEKSILIAPVATINCDYNGPELKLLWKYDYHIDLDHLNFTSLKCLQPGLGIYELL</sequence>
<accession>A0ACA9YBB2</accession>
<keyword evidence="2" id="KW-1185">Reference proteome</keyword>
<keyword evidence="1" id="KW-0808">Transferase</keyword>
<keyword evidence="1" id="KW-0328">Glycosyltransferase</keyword>
<name>A0ACA9YBB2_9ASCO</name>
<dbReference type="Proteomes" id="UP001152531">
    <property type="component" value="Unassembled WGS sequence"/>
</dbReference>
<dbReference type="EMBL" id="CALSDN010000008">
    <property type="protein sequence ID" value="CAH6722168.1"/>
    <property type="molecule type" value="Genomic_DNA"/>
</dbReference>
<evidence type="ECO:0000313" key="1">
    <source>
        <dbReference type="EMBL" id="CAH6722168.1"/>
    </source>
</evidence>
<gene>
    <name evidence="1" type="ORF">CLIB1444_08S03422</name>
</gene>
<evidence type="ECO:0000313" key="2">
    <source>
        <dbReference type="Proteomes" id="UP001152531"/>
    </source>
</evidence>
<organism evidence="1 2">
    <name type="scientific">[Candida] jaroonii</name>
    <dbReference type="NCBI Taxonomy" id="467808"/>
    <lineage>
        <taxon>Eukaryota</taxon>
        <taxon>Fungi</taxon>
        <taxon>Dikarya</taxon>
        <taxon>Ascomycota</taxon>
        <taxon>Saccharomycotina</taxon>
        <taxon>Pichiomycetes</taxon>
        <taxon>Debaryomycetaceae</taxon>
        <taxon>Yamadazyma</taxon>
    </lineage>
</organism>
<comment type="caution">
    <text evidence="1">The sequence shown here is derived from an EMBL/GenBank/DDBJ whole genome shotgun (WGS) entry which is preliminary data.</text>
</comment>
<protein>
    <submittedName>
        <fullName evidence="1">GPI mannosyltransferase 4</fullName>
    </submittedName>
</protein>
<proteinExistence type="predicted"/>
<reference evidence="1" key="1">
    <citation type="submission" date="2022-06" db="EMBL/GenBank/DDBJ databases">
        <authorList>
            <person name="Legras J.-L."/>
            <person name="Devillers H."/>
            <person name="Grondin C."/>
        </authorList>
    </citation>
    <scope>NUCLEOTIDE SEQUENCE</scope>
    <source>
        <strain evidence="1">CLIB 1444</strain>
    </source>
</reference>